<dbReference type="Proteomes" id="UP000247702">
    <property type="component" value="Unassembled WGS sequence"/>
</dbReference>
<evidence type="ECO:0000313" key="7">
    <source>
        <dbReference type="EMBL" id="GES91507.1"/>
    </source>
</evidence>
<keyword evidence="2" id="KW-0808">Transferase</keyword>
<dbReference type="Pfam" id="PF02146">
    <property type="entry name" value="SIR2"/>
    <property type="match status" value="1"/>
</dbReference>
<dbReference type="SUPFAM" id="SSF52467">
    <property type="entry name" value="DHS-like NAD/FAD-binding domain"/>
    <property type="match status" value="1"/>
</dbReference>
<evidence type="ECO:0000256" key="2">
    <source>
        <dbReference type="ARBA" id="ARBA00022679"/>
    </source>
</evidence>
<keyword evidence="3" id="KW-0520">NAD</keyword>
<feature type="domain" description="Deacetylase sirtuin-type" evidence="5">
    <location>
        <begin position="21"/>
        <end position="323"/>
    </location>
</feature>
<feature type="binding site" evidence="4">
    <location>
        <position position="218"/>
    </location>
    <ligand>
        <name>Zn(2+)</name>
        <dbReference type="ChEBI" id="CHEBI:29105"/>
    </ligand>
</feature>
<evidence type="ECO:0000259" key="5">
    <source>
        <dbReference type="PROSITE" id="PS50305"/>
    </source>
</evidence>
<reference evidence="6 8" key="1">
    <citation type="submission" date="2017-11" db="EMBL/GenBank/DDBJ databases">
        <title>The genome of Rhizophagus clarus HR1 reveals common genetic basis of auxotrophy among arbuscular mycorrhizal fungi.</title>
        <authorList>
            <person name="Kobayashi Y."/>
        </authorList>
    </citation>
    <scope>NUCLEOTIDE SEQUENCE [LARGE SCALE GENOMIC DNA]</scope>
    <source>
        <strain evidence="6 8">HR1</strain>
    </source>
</reference>
<comment type="caution">
    <text evidence="6">The sequence shown here is derived from an EMBL/GenBank/DDBJ whole genome shotgun (WGS) entry which is preliminary data.</text>
</comment>
<keyword evidence="4" id="KW-0862">Zinc</keyword>
<dbReference type="GO" id="GO:0046872">
    <property type="term" value="F:metal ion binding"/>
    <property type="evidence" value="ECO:0007669"/>
    <property type="project" value="UniProtKB-KW"/>
</dbReference>
<dbReference type="Gene3D" id="3.30.1600.10">
    <property type="entry name" value="SIR2/SIRT2 'Small Domain"/>
    <property type="match status" value="1"/>
</dbReference>
<dbReference type="STRING" id="94130.A0A2Z6RKS5"/>
<feature type="active site" description="Proton acceptor" evidence="4">
    <location>
        <position position="146"/>
    </location>
</feature>
<dbReference type="Gene3D" id="3.40.50.1220">
    <property type="entry name" value="TPP-binding domain"/>
    <property type="match status" value="1"/>
</dbReference>
<dbReference type="AlphaFoldDB" id="A0A2Z6RKS5"/>
<dbReference type="InterPro" id="IPR026590">
    <property type="entry name" value="Ssirtuin_cat_dom"/>
</dbReference>
<evidence type="ECO:0000256" key="1">
    <source>
        <dbReference type="ARBA" id="ARBA00006924"/>
    </source>
</evidence>
<gene>
    <name evidence="7" type="ORF">RCL2_001831400</name>
    <name evidence="6" type="ORF">RclHR1_05170008</name>
</gene>
<feature type="binding site" evidence="4">
    <location>
        <position position="154"/>
    </location>
    <ligand>
        <name>Zn(2+)</name>
        <dbReference type="ChEBI" id="CHEBI:29105"/>
    </ligand>
</feature>
<dbReference type="OrthoDB" id="424302at2759"/>
<feature type="binding site" evidence="4">
    <location>
        <position position="157"/>
    </location>
    <ligand>
        <name>Zn(2+)</name>
        <dbReference type="ChEBI" id="CHEBI:29105"/>
    </ligand>
</feature>
<dbReference type="PROSITE" id="PS50305">
    <property type="entry name" value="SIRTUIN"/>
    <property type="match status" value="1"/>
</dbReference>
<comment type="similarity">
    <text evidence="1">Belongs to the sirtuin family. Class I subfamily.</text>
</comment>
<accession>A0A2Z6RKS5</accession>
<sequence>MRIFVPFRIVPTIVSSNVIKPTSNIDAIQRITDFFKANNGKLLILTGAGVSTDSGIPDYRGPQGTYVINKNYKPIFYHEFAGQHRFRQRYWARSFLGWPLVQKTKPNSSHIAFAKLQSLGYIQNIITQNVDGLHQMAGTKNILELHGTLHEVHCMQCGYIQKRSKYQDILNELNPKWEEFLNKIESFKIKPKVRPDGDVDLPSNNTYETFRYPSCEQCKKGIYKPSVIFFGENINSSVKLIASDMVKDCSAMMVVGSSLATYSAFRLVKSAYDSGKNIVIINFGDTRGDNLAWLKFDQFCGDILPLISQQMTNFIPNNKTYKN</sequence>
<dbReference type="PANTHER" id="PTHR11085:SF10">
    <property type="entry name" value="NAD-DEPENDENT PROTEIN DEACYLASE SIRTUIN-5, MITOCHONDRIAL-RELATED"/>
    <property type="match status" value="1"/>
</dbReference>
<dbReference type="EMBL" id="BEXD01003890">
    <property type="protein sequence ID" value="GBC03518.1"/>
    <property type="molecule type" value="Genomic_DNA"/>
</dbReference>
<dbReference type="Proteomes" id="UP000615446">
    <property type="component" value="Unassembled WGS sequence"/>
</dbReference>
<organism evidence="6 8">
    <name type="scientific">Rhizophagus clarus</name>
    <dbReference type="NCBI Taxonomy" id="94130"/>
    <lineage>
        <taxon>Eukaryota</taxon>
        <taxon>Fungi</taxon>
        <taxon>Fungi incertae sedis</taxon>
        <taxon>Mucoromycota</taxon>
        <taxon>Glomeromycotina</taxon>
        <taxon>Glomeromycetes</taxon>
        <taxon>Glomerales</taxon>
        <taxon>Glomeraceae</taxon>
        <taxon>Rhizophagus</taxon>
    </lineage>
</organism>
<dbReference type="GO" id="GO:0070403">
    <property type="term" value="F:NAD+ binding"/>
    <property type="evidence" value="ECO:0007669"/>
    <property type="project" value="InterPro"/>
</dbReference>
<reference evidence="7" key="2">
    <citation type="submission" date="2019-10" db="EMBL/GenBank/DDBJ databases">
        <title>Conservation and host-specific expression of non-tandemly repeated heterogenous ribosome RNA gene in arbuscular mycorrhizal fungi.</title>
        <authorList>
            <person name="Maeda T."/>
            <person name="Kobayashi Y."/>
            <person name="Nakagawa T."/>
            <person name="Ezawa T."/>
            <person name="Yamaguchi K."/>
            <person name="Bino T."/>
            <person name="Nishimoto Y."/>
            <person name="Shigenobu S."/>
            <person name="Kawaguchi M."/>
        </authorList>
    </citation>
    <scope>NUCLEOTIDE SEQUENCE</scope>
    <source>
        <strain evidence="7">HR1</strain>
    </source>
</reference>
<protein>
    <submittedName>
        <fullName evidence="7">Silencing information regulator</fullName>
    </submittedName>
</protein>
<evidence type="ECO:0000313" key="8">
    <source>
        <dbReference type="Proteomes" id="UP000247702"/>
    </source>
</evidence>
<dbReference type="PANTHER" id="PTHR11085">
    <property type="entry name" value="NAD-DEPENDENT PROTEIN DEACYLASE SIRTUIN-5, MITOCHONDRIAL-RELATED"/>
    <property type="match status" value="1"/>
</dbReference>
<dbReference type="EMBL" id="BLAL01000205">
    <property type="protein sequence ID" value="GES91507.1"/>
    <property type="molecule type" value="Genomic_DNA"/>
</dbReference>
<feature type="binding site" evidence="4">
    <location>
        <position position="215"/>
    </location>
    <ligand>
        <name>Zn(2+)</name>
        <dbReference type="ChEBI" id="CHEBI:29105"/>
    </ligand>
</feature>
<dbReference type="InterPro" id="IPR003000">
    <property type="entry name" value="Sirtuin"/>
</dbReference>
<dbReference type="InterPro" id="IPR050134">
    <property type="entry name" value="NAD-dep_sirtuin_deacylases"/>
</dbReference>
<dbReference type="InterPro" id="IPR029035">
    <property type="entry name" value="DHS-like_NAD/FAD-binding_dom"/>
</dbReference>
<evidence type="ECO:0000256" key="4">
    <source>
        <dbReference type="PROSITE-ProRule" id="PRU00236"/>
    </source>
</evidence>
<evidence type="ECO:0000313" key="6">
    <source>
        <dbReference type="EMBL" id="GBC03518.1"/>
    </source>
</evidence>
<evidence type="ECO:0000256" key="3">
    <source>
        <dbReference type="ARBA" id="ARBA00023027"/>
    </source>
</evidence>
<dbReference type="InterPro" id="IPR026591">
    <property type="entry name" value="Sirtuin_cat_small_dom_sf"/>
</dbReference>
<keyword evidence="8" id="KW-1185">Reference proteome</keyword>
<dbReference type="GO" id="GO:0017136">
    <property type="term" value="F:histone deacetylase activity, NAD-dependent"/>
    <property type="evidence" value="ECO:0007669"/>
    <property type="project" value="TreeGrafter"/>
</dbReference>
<name>A0A2Z6RKS5_9GLOM</name>
<keyword evidence="4" id="KW-0479">Metal-binding</keyword>
<proteinExistence type="inferred from homology"/>